<dbReference type="GO" id="GO:0000462">
    <property type="term" value="P:maturation of SSU-rRNA from tricistronic rRNA transcript (SSU-rRNA, 5.8S rRNA, LSU-rRNA)"/>
    <property type="evidence" value="ECO:0007669"/>
    <property type="project" value="TreeGrafter"/>
</dbReference>
<dbReference type="InterPro" id="IPR019310">
    <property type="entry name" value="Efg1"/>
</dbReference>
<feature type="compositionally biased region" description="Polar residues" evidence="8">
    <location>
        <begin position="1"/>
        <end position="12"/>
    </location>
</feature>
<reference evidence="9" key="1">
    <citation type="submission" date="2013-10" db="EMBL/GenBank/DDBJ databases">
        <title>Genomic analysis of the causative agents of coccidiosis in chickens.</title>
        <authorList>
            <person name="Reid A.J."/>
            <person name="Blake D."/>
            <person name="Billington K."/>
            <person name="Browne H."/>
            <person name="Dunn M."/>
            <person name="Hung S."/>
            <person name="Kawahara F."/>
            <person name="Miranda-Saavedra D."/>
            <person name="Mourier T."/>
            <person name="Nagra H."/>
            <person name="Otto T.D."/>
            <person name="Rawlings N."/>
            <person name="Sanchez A."/>
            <person name="Sanders M."/>
            <person name="Subramaniam C."/>
            <person name="Tay Y."/>
            <person name="Dear P."/>
            <person name="Doerig C."/>
            <person name="Gruber A."/>
            <person name="Parkinson J."/>
            <person name="Shirley M."/>
            <person name="Wan K.L."/>
            <person name="Berriman M."/>
            <person name="Tomley F."/>
            <person name="Pain A."/>
        </authorList>
    </citation>
    <scope>NUCLEOTIDE SEQUENCE [LARGE SCALE GENOMIC DNA]</scope>
    <source>
        <strain evidence="9">Houghton</strain>
    </source>
</reference>
<sequence length="402" mass="45472">MATATAEAQRTKSVAGDGIKRRKGTQLSQQGKKRVTSFAQKARSLHRLLEHRKDLPEDVQAKMRSEADSLQQLHRQRLKELKRQKFIRAKKALYSKLKFFELKKVQRRLHQTRKELLGLLSQQERMRSSATPSDDKNSALSTATPETEEWQALAERIADAQRRLRLHLDDLNYIRLYPVDEPYVALFPAQDTEDSQEKRKAMRLRIFQMLVESRQGEDGKSDDEAGGDDMFVDVQGAAEDEATLADPFEEAHPLSDNENDKGRGGAHRLKSKGPQAKPTSHPHNNARTTGNDARRRQGNERVARGPRAGSCVTSKQQLSKPSHRALDRRSTQQKAFQLHEQKAFQHKRSGKEGSGRSPKEIQQQRDGGSTAASKGLTSQPTRIGLSKHKAPNQHLMFDSDEE</sequence>
<dbReference type="GO" id="GO:0005730">
    <property type="term" value="C:nucleolus"/>
    <property type="evidence" value="ECO:0007669"/>
    <property type="project" value="UniProtKB-SubCell"/>
</dbReference>
<dbReference type="RefSeq" id="XP_013437178.1">
    <property type="nucleotide sequence ID" value="XM_013581724.1"/>
</dbReference>
<dbReference type="GO" id="GO:0030688">
    <property type="term" value="C:preribosome, small subunit precursor"/>
    <property type="evidence" value="ECO:0007669"/>
    <property type="project" value="TreeGrafter"/>
</dbReference>
<dbReference type="OrthoDB" id="47732at2759"/>
<dbReference type="InterPro" id="IPR050786">
    <property type="entry name" value="EFG1_rRNA-proc"/>
</dbReference>
<feature type="compositionally biased region" description="Basic and acidic residues" evidence="8">
    <location>
        <begin position="249"/>
        <end position="263"/>
    </location>
</feature>
<gene>
    <name evidence="9" type="ORF">ENH_00057810</name>
</gene>
<evidence type="ECO:0000313" key="9">
    <source>
        <dbReference type="EMBL" id="CDJ68711.1"/>
    </source>
</evidence>
<comment type="similarity">
    <text evidence="2">Belongs to the EFG1 family.</text>
</comment>
<feature type="compositionally biased region" description="Polar residues" evidence="8">
    <location>
        <begin position="277"/>
        <end position="291"/>
    </location>
</feature>
<evidence type="ECO:0000256" key="8">
    <source>
        <dbReference type="SAM" id="MobiDB-lite"/>
    </source>
</evidence>
<dbReference type="PANTHER" id="PTHR33911:SF1">
    <property type="entry name" value="RRNA-PROCESSING PROTEIN EFG1"/>
    <property type="match status" value="1"/>
</dbReference>
<evidence type="ECO:0000313" key="10">
    <source>
        <dbReference type="Proteomes" id="UP000030754"/>
    </source>
</evidence>
<dbReference type="Proteomes" id="UP000030754">
    <property type="component" value="Unassembled WGS sequence"/>
</dbReference>
<evidence type="ECO:0000256" key="4">
    <source>
        <dbReference type="ARBA" id="ARBA00019827"/>
    </source>
</evidence>
<evidence type="ECO:0000256" key="7">
    <source>
        <dbReference type="ARBA" id="ARBA00023242"/>
    </source>
</evidence>
<feature type="compositionally biased region" description="Polar residues" evidence="8">
    <location>
        <begin position="311"/>
        <end position="320"/>
    </location>
</feature>
<dbReference type="Pfam" id="PF10153">
    <property type="entry name" value="Efg1"/>
    <property type="match status" value="1"/>
</dbReference>
<evidence type="ECO:0000256" key="2">
    <source>
        <dbReference type="ARBA" id="ARBA00006916"/>
    </source>
</evidence>
<feature type="region of interest" description="Disordered" evidence="8">
    <location>
        <begin position="248"/>
        <end position="402"/>
    </location>
</feature>
<feature type="region of interest" description="Disordered" evidence="8">
    <location>
        <begin position="121"/>
        <end position="146"/>
    </location>
</feature>
<dbReference type="GeneID" id="25475922"/>
<evidence type="ECO:0000256" key="5">
    <source>
        <dbReference type="ARBA" id="ARBA00022552"/>
    </source>
</evidence>
<dbReference type="PANTHER" id="PTHR33911">
    <property type="entry name" value="RRNA-PROCESSING PROTEIN EFG1"/>
    <property type="match status" value="1"/>
</dbReference>
<accession>U6MXN5</accession>
<keyword evidence="10" id="KW-1185">Reference proteome</keyword>
<dbReference type="AlphaFoldDB" id="U6MXN5"/>
<reference evidence="9" key="2">
    <citation type="submission" date="2013-10" db="EMBL/GenBank/DDBJ databases">
        <authorList>
            <person name="Aslett M."/>
        </authorList>
    </citation>
    <scope>NUCLEOTIDE SEQUENCE [LARGE SCALE GENOMIC DNA]</scope>
    <source>
        <strain evidence="9">Houghton</strain>
    </source>
</reference>
<feature type="compositionally biased region" description="Polar residues" evidence="8">
    <location>
        <begin position="121"/>
        <end position="145"/>
    </location>
</feature>
<protein>
    <recommendedName>
        <fullName evidence="3">rRNA-processing protein EFG1</fullName>
    </recommendedName>
    <alternativeName>
        <fullName evidence="4">rRNA-processing protein efg1</fullName>
    </alternativeName>
</protein>
<evidence type="ECO:0000256" key="6">
    <source>
        <dbReference type="ARBA" id="ARBA00023054"/>
    </source>
</evidence>
<evidence type="ECO:0000256" key="1">
    <source>
        <dbReference type="ARBA" id="ARBA00004604"/>
    </source>
</evidence>
<keyword evidence="5" id="KW-0698">rRNA processing</keyword>
<feature type="compositionally biased region" description="Polar residues" evidence="8">
    <location>
        <begin position="364"/>
        <end position="381"/>
    </location>
</feature>
<name>U6MXN5_9EIME</name>
<feature type="compositionally biased region" description="Basic and acidic residues" evidence="8">
    <location>
        <begin position="292"/>
        <end position="303"/>
    </location>
</feature>
<comment type="subcellular location">
    <subcellularLocation>
        <location evidence="1">Nucleus</location>
        <location evidence="1">Nucleolus</location>
    </subcellularLocation>
</comment>
<feature type="region of interest" description="Disordered" evidence="8">
    <location>
        <begin position="1"/>
        <end position="36"/>
    </location>
</feature>
<proteinExistence type="inferred from homology"/>
<evidence type="ECO:0000256" key="3">
    <source>
        <dbReference type="ARBA" id="ARBA00018689"/>
    </source>
</evidence>
<feature type="compositionally biased region" description="Basic and acidic residues" evidence="8">
    <location>
        <begin position="350"/>
        <end position="363"/>
    </location>
</feature>
<keyword evidence="7" id="KW-0539">Nucleus</keyword>
<organism evidence="9 10">
    <name type="scientific">Eimeria necatrix</name>
    <dbReference type="NCBI Taxonomy" id="51315"/>
    <lineage>
        <taxon>Eukaryota</taxon>
        <taxon>Sar</taxon>
        <taxon>Alveolata</taxon>
        <taxon>Apicomplexa</taxon>
        <taxon>Conoidasida</taxon>
        <taxon>Coccidia</taxon>
        <taxon>Eucoccidiorida</taxon>
        <taxon>Eimeriorina</taxon>
        <taxon>Eimeriidae</taxon>
        <taxon>Eimeria</taxon>
    </lineage>
</organism>
<keyword evidence="6" id="KW-0175">Coiled coil</keyword>
<dbReference type="VEuPathDB" id="ToxoDB:ENH_00057810"/>
<dbReference type="EMBL" id="HG725590">
    <property type="protein sequence ID" value="CDJ68711.1"/>
    <property type="molecule type" value="Genomic_DNA"/>
</dbReference>